<organism evidence="7 8">
    <name type="scientific">Rhizobium terricola</name>
    <dbReference type="NCBI Taxonomy" id="2728849"/>
    <lineage>
        <taxon>Bacteria</taxon>
        <taxon>Pseudomonadati</taxon>
        <taxon>Pseudomonadota</taxon>
        <taxon>Alphaproteobacteria</taxon>
        <taxon>Hyphomicrobiales</taxon>
        <taxon>Rhizobiaceae</taxon>
        <taxon>Rhizobium/Agrobacterium group</taxon>
        <taxon>Rhizobium</taxon>
    </lineage>
</organism>
<dbReference type="RefSeq" id="WP_169589364.1">
    <property type="nucleotide sequence ID" value="NZ_JABBGK010000001.1"/>
</dbReference>
<keyword evidence="4" id="KW-0274">FAD</keyword>
<dbReference type="GO" id="GO:0022904">
    <property type="term" value="P:respiratory electron transport chain"/>
    <property type="evidence" value="ECO:0007669"/>
    <property type="project" value="TreeGrafter"/>
</dbReference>
<dbReference type="InterPro" id="IPR051264">
    <property type="entry name" value="FAD-oxidored/transferase_4"/>
</dbReference>
<feature type="domain" description="FAD-binding PCMH-type" evidence="6">
    <location>
        <begin position="38"/>
        <end position="222"/>
    </location>
</feature>
<dbReference type="InterPro" id="IPR036318">
    <property type="entry name" value="FAD-bd_PCMH-like_sf"/>
</dbReference>
<evidence type="ECO:0000256" key="4">
    <source>
        <dbReference type="ARBA" id="ARBA00022827"/>
    </source>
</evidence>
<dbReference type="SUPFAM" id="SSF55103">
    <property type="entry name" value="FAD-linked oxidases, C-terminal domain"/>
    <property type="match status" value="1"/>
</dbReference>
<dbReference type="InterPro" id="IPR016164">
    <property type="entry name" value="FAD-linked_Oxase-like_C"/>
</dbReference>
<dbReference type="PANTHER" id="PTHR43716:SF1">
    <property type="entry name" value="D-2-HYDROXYGLUTARATE DEHYDROGENASE, MITOCHONDRIAL"/>
    <property type="match status" value="1"/>
</dbReference>
<dbReference type="PANTHER" id="PTHR43716">
    <property type="entry name" value="D-2-HYDROXYGLUTARATE DEHYDROGENASE, MITOCHONDRIAL"/>
    <property type="match status" value="1"/>
</dbReference>
<accession>A0A7Y0FVY7</accession>
<gene>
    <name evidence="7" type="ORF">HHL25_09350</name>
</gene>
<dbReference type="Gene3D" id="3.30.70.2740">
    <property type="match status" value="1"/>
</dbReference>
<dbReference type="InterPro" id="IPR016167">
    <property type="entry name" value="FAD-bd_PCMH_sub1"/>
</dbReference>
<dbReference type="InterPro" id="IPR016171">
    <property type="entry name" value="Vanillyl_alc_oxidase_C-sub2"/>
</dbReference>
<evidence type="ECO:0000256" key="1">
    <source>
        <dbReference type="ARBA" id="ARBA00001974"/>
    </source>
</evidence>
<name>A0A7Y0FVY7_9HYPH</name>
<evidence type="ECO:0000256" key="2">
    <source>
        <dbReference type="ARBA" id="ARBA00008000"/>
    </source>
</evidence>
<dbReference type="GO" id="GO:0071949">
    <property type="term" value="F:FAD binding"/>
    <property type="evidence" value="ECO:0007669"/>
    <property type="project" value="InterPro"/>
</dbReference>
<dbReference type="Gene3D" id="3.30.465.10">
    <property type="match status" value="1"/>
</dbReference>
<dbReference type="InterPro" id="IPR016166">
    <property type="entry name" value="FAD-bd_PCMH"/>
</dbReference>
<dbReference type="InterPro" id="IPR004113">
    <property type="entry name" value="FAD-bd_oxidored_4_C"/>
</dbReference>
<sequence length="469" mass="49078">MAGGKTGRFTPDELAARLSGLHPDLVVLGPSELAGRHPGEHPDNLACGVMAQPASTAAAAALVAWCNENAVAIVPQGGLTGLVGGNVSHQGEVILSSARLNRIVAIHPAEMTVEVGAGVPLEALQHAAAAHGLTTGIDLGSRGSATIGGMVSTNAGGILAFRNGVMRHQVLGIEAVLPSGAVFSDMTRVVKVSAGPDLKQLFIGGEGAFGFVTHVVLKLEPQRAHRATAFLGVTDAASALSVIRHFRSLPAITLEGAEMMWPRYIHDAAALKGFDLSWLEDGAAALLIEVSAETVEKAASALEEGLETLWEPLALKGGVIAQSLDQARKFWEIREDSGFYYPAVPNAPSFDISVPPTYLDAYVAGLEARLKAIDPSYAAYVYGHIADGNLHLTLIKPGPLPEDELLAVETAIYTGIREAGGSFSAEHGVGFEKRHAFEAFAAPEKQALARVIKQAIDPKGLFNPGKVPF</sequence>
<dbReference type="PROSITE" id="PS51387">
    <property type="entry name" value="FAD_PCMH"/>
    <property type="match status" value="1"/>
</dbReference>
<dbReference type="Gene3D" id="3.30.43.10">
    <property type="entry name" value="Uridine Diphospho-n-acetylenolpyruvylglucosamine Reductase, domain 2"/>
    <property type="match status" value="1"/>
</dbReference>
<keyword evidence="8" id="KW-1185">Reference proteome</keyword>
<evidence type="ECO:0000256" key="3">
    <source>
        <dbReference type="ARBA" id="ARBA00022630"/>
    </source>
</evidence>
<evidence type="ECO:0000313" key="7">
    <source>
        <dbReference type="EMBL" id="NML74325.1"/>
    </source>
</evidence>
<evidence type="ECO:0000256" key="5">
    <source>
        <dbReference type="ARBA" id="ARBA00023002"/>
    </source>
</evidence>
<evidence type="ECO:0000259" key="6">
    <source>
        <dbReference type="PROSITE" id="PS51387"/>
    </source>
</evidence>
<protein>
    <submittedName>
        <fullName evidence="7">FAD-binding oxidoreductase</fullName>
    </submittedName>
</protein>
<proteinExistence type="inferred from homology"/>
<comment type="caution">
    <text evidence="7">The sequence shown here is derived from an EMBL/GenBank/DDBJ whole genome shotgun (WGS) entry which is preliminary data.</text>
</comment>
<reference evidence="7 8" key="1">
    <citation type="submission" date="2020-04" db="EMBL/GenBank/DDBJ databases">
        <title>Rhizobium sp. S-51 isolated from soil.</title>
        <authorList>
            <person name="Dahal R.H."/>
        </authorList>
    </citation>
    <scope>NUCLEOTIDE SEQUENCE [LARGE SCALE GENOMIC DNA]</scope>
    <source>
        <strain evidence="7 8">S-51</strain>
    </source>
</reference>
<dbReference type="Gene3D" id="3.30.70.2190">
    <property type="match status" value="1"/>
</dbReference>
<dbReference type="SUPFAM" id="SSF56176">
    <property type="entry name" value="FAD-binding/transporter-associated domain-like"/>
    <property type="match status" value="1"/>
</dbReference>
<dbReference type="GO" id="GO:0016491">
    <property type="term" value="F:oxidoreductase activity"/>
    <property type="evidence" value="ECO:0007669"/>
    <property type="project" value="UniProtKB-KW"/>
</dbReference>
<dbReference type="Gene3D" id="1.10.45.10">
    <property type="entry name" value="Vanillyl-alcohol Oxidase, Chain A, domain 4"/>
    <property type="match status" value="1"/>
</dbReference>
<dbReference type="Proteomes" id="UP000541470">
    <property type="component" value="Unassembled WGS sequence"/>
</dbReference>
<dbReference type="Pfam" id="PF02913">
    <property type="entry name" value="FAD-oxidase_C"/>
    <property type="match status" value="1"/>
</dbReference>
<dbReference type="Pfam" id="PF01565">
    <property type="entry name" value="FAD_binding_4"/>
    <property type="match status" value="1"/>
</dbReference>
<dbReference type="InterPro" id="IPR006094">
    <property type="entry name" value="Oxid_FAD_bind_N"/>
</dbReference>
<comment type="similarity">
    <text evidence="2">Belongs to the FAD-binding oxidoreductase/transferase type 4 family.</text>
</comment>
<dbReference type="EMBL" id="JABBGK010000001">
    <property type="protein sequence ID" value="NML74325.1"/>
    <property type="molecule type" value="Genomic_DNA"/>
</dbReference>
<keyword evidence="5" id="KW-0560">Oxidoreductase</keyword>
<evidence type="ECO:0000313" key="8">
    <source>
        <dbReference type="Proteomes" id="UP000541470"/>
    </source>
</evidence>
<dbReference type="InterPro" id="IPR016169">
    <property type="entry name" value="FAD-bd_PCMH_sub2"/>
</dbReference>
<comment type="cofactor">
    <cofactor evidence="1">
        <name>FAD</name>
        <dbReference type="ChEBI" id="CHEBI:57692"/>
    </cofactor>
</comment>
<dbReference type="AlphaFoldDB" id="A0A7Y0FVY7"/>
<keyword evidence="3" id="KW-0285">Flavoprotein</keyword>